<keyword evidence="3" id="KW-1185">Reference proteome</keyword>
<protein>
    <submittedName>
        <fullName evidence="2">Uncharacterized protein</fullName>
    </submittedName>
</protein>
<comment type="caution">
    <text evidence="2">The sequence shown here is derived from an EMBL/GenBank/DDBJ whole genome shotgun (WGS) entry which is preliminary data.</text>
</comment>
<evidence type="ECO:0000313" key="2">
    <source>
        <dbReference type="EMBL" id="GFY18282.1"/>
    </source>
</evidence>
<reference evidence="2" key="1">
    <citation type="submission" date="2020-08" db="EMBL/GenBank/DDBJ databases">
        <title>Multicomponent nature underlies the extraordinary mechanical properties of spider dragline silk.</title>
        <authorList>
            <person name="Kono N."/>
            <person name="Nakamura H."/>
            <person name="Mori M."/>
            <person name="Yoshida Y."/>
            <person name="Ohtoshi R."/>
            <person name="Malay A.D."/>
            <person name="Moran D.A.P."/>
            <person name="Tomita M."/>
            <person name="Numata K."/>
            <person name="Arakawa K."/>
        </authorList>
    </citation>
    <scope>NUCLEOTIDE SEQUENCE</scope>
</reference>
<evidence type="ECO:0000313" key="3">
    <source>
        <dbReference type="Proteomes" id="UP000887159"/>
    </source>
</evidence>
<evidence type="ECO:0000256" key="1">
    <source>
        <dbReference type="SAM" id="MobiDB-lite"/>
    </source>
</evidence>
<accession>A0A8X6SZF8</accession>
<proteinExistence type="predicted"/>
<organism evidence="2 3">
    <name type="scientific">Trichonephila clavipes</name>
    <name type="common">Golden silk orbweaver</name>
    <name type="synonym">Nephila clavipes</name>
    <dbReference type="NCBI Taxonomy" id="2585209"/>
    <lineage>
        <taxon>Eukaryota</taxon>
        <taxon>Metazoa</taxon>
        <taxon>Ecdysozoa</taxon>
        <taxon>Arthropoda</taxon>
        <taxon>Chelicerata</taxon>
        <taxon>Arachnida</taxon>
        <taxon>Araneae</taxon>
        <taxon>Araneomorphae</taxon>
        <taxon>Entelegynae</taxon>
        <taxon>Araneoidea</taxon>
        <taxon>Nephilidae</taxon>
        <taxon>Trichonephila</taxon>
    </lineage>
</organism>
<name>A0A8X6SZF8_TRICX</name>
<dbReference type="AlphaFoldDB" id="A0A8X6SZF8"/>
<sequence>MYIKSTTCYSYVRDKGSVIVPSVRQLQKVASGLNVTPGLSTLANENYLRDESIDEESFFFLDNEQGRSYHRIKDTGPPSYRSPNMCNYSPTNRAPISKKGPEGILIQGTPQR</sequence>
<feature type="compositionally biased region" description="Polar residues" evidence="1">
    <location>
        <begin position="81"/>
        <end position="94"/>
    </location>
</feature>
<feature type="region of interest" description="Disordered" evidence="1">
    <location>
        <begin position="69"/>
        <end position="112"/>
    </location>
</feature>
<gene>
    <name evidence="2" type="ORF">TNCV_2046881</name>
</gene>
<dbReference type="EMBL" id="BMAU01021348">
    <property type="protein sequence ID" value="GFY18282.1"/>
    <property type="molecule type" value="Genomic_DNA"/>
</dbReference>
<dbReference type="Proteomes" id="UP000887159">
    <property type="component" value="Unassembled WGS sequence"/>
</dbReference>